<dbReference type="Proteomes" id="UP000821845">
    <property type="component" value="Chromosome 8"/>
</dbReference>
<accession>A0ACB7RQ53</accession>
<sequence>MDASTFNQAADDDDRQAHLETLSADNARLRAELDVLRAELSRTSTSYSREAPHDSSPRRVRRNHRWWGATNHNEERHRTTNVPTQGSPNAEPSMAEILAALVNTQVLLANSLSRGPPVASPIQIHSTSDTSSSIPIFDGSPQESAHRWIAQVERIAALAYWTSSLTLASAASRLAGSASDWHSAYGWRYETWEEWRDALTQRFRRRLTMQEFIELQSKRRLQNNETIVKYMYSKNAVLDKAPYRLAEEERISLILSGIDDNTWANPLAAQLCVSVTELIDRAALLDARRQATVRAQTTRRHRRQQCTVGSVHLDPCQTTPASCRRTVRAATNRQLHVHKPRPRDCFNCGDIGHLSCECNKPKHRQTIRADERRSARDNRNRGTGKFRQATPFCIRRAAHYRGANISIISARALPDDVPTHAWVSRDEIEVLDRSIRPTLAATLHIGLGNTNVLLEDVVATELPNGIDVILGSHWRRTANVDVTFHTTNEVTIVPVEPAEGTSTHEATPTKRGTARRTGQALIASFCRQGNKHAPEEDGFIRLNTRCPAPDEDFIRSVEDATEKMTTDATEADRDRLRAILHKHYQAFTSKADTLGMCPHTEHSIELRDDIPVSSRPVRGNHYHRREHRRDQQAASRTGQDQQESGQRGTAQGIQRAPIGHGRAVAVERYLRMRTGAIFGRAVSAALGGRTTKPRATRQPPRERRIPPRRGNPFRRTVDCPREQERAGKVDCQGAGKS</sequence>
<keyword evidence="2" id="KW-1185">Reference proteome</keyword>
<protein>
    <submittedName>
        <fullName evidence="1">Uncharacterized protein</fullName>
    </submittedName>
</protein>
<evidence type="ECO:0000313" key="2">
    <source>
        <dbReference type="Proteomes" id="UP000821845"/>
    </source>
</evidence>
<evidence type="ECO:0000313" key="1">
    <source>
        <dbReference type="EMBL" id="KAH6924510.1"/>
    </source>
</evidence>
<organism evidence="1 2">
    <name type="scientific">Hyalomma asiaticum</name>
    <name type="common">Tick</name>
    <dbReference type="NCBI Taxonomy" id="266040"/>
    <lineage>
        <taxon>Eukaryota</taxon>
        <taxon>Metazoa</taxon>
        <taxon>Ecdysozoa</taxon>
        <taxon>Arthropoda</taxon>
        <taxon>Chelicerata</taxon>
        <taxon>Arachnida</taxon>
        <taxon>Acari</taxon>
        <taxon>Parasitiformes</taxon>
        <taxon>Ixodida</taxon>
        <taxon>Ixodoidea</taxon>
        <taxon>Ixodidae</taxon>
        <taxon>Hyalomminae</taxon>
        <taxon>Hyalomma</taxon>
    </lineage>
</organism>
<name>A0ACB7RQ53_HYAAI</name>
<proteinExistence type="predicted"/>
<dbReference type="EMBL" id="CM023488">
    <property type="protein sequence ID" value="KAH6924510.1"/>
    <property type="molecule type" value="Genomic_DNA"/>
</dbReference>
<comment type="caution">
    <text evidence="1">The sequence shown here is derived from an EMBL/GenBank/DDBJ whole genome shotgun (WGS) entry which is preliminary data.</text>
</comment>
<reference evidence="1" key="1">
    <citation type="submission" date="2020-05" db="EMBL/GenBank/DDBJ databases">
        <title>Large-scale comparative analyses of tick genomes elucidate their genetic diversity and vector capacities.</title>
        <authorList>
            <person name="Jia N."/>
            <person name="Wang J."/>
            <person name="Shi W."/>
            <person name="Du L."/>
            <person name="Sun Y."/>
            <person name="Zhan W."/>
            <person name="Jiang J."/>
            <person name="Wang Q."/>
            <person name="Zhang B."/>
            <person name="Ji P."/>
            <person name="Sakyi L.B."/>
            <person name="Cui X."/>
            <person name="Yuan T."/>
            <person name="Jiang B."/>
            <person name="Yang W."/>
            <person name="Lam T.T.-Y."/>
            <person name="Chang Q."/>
            <person name="Ding S."/>
            <person name="Wang X."/>
            <person name="Zhu J."/>
            <person name="Ruan X."/>
            <person name="Zhao L."/>
            <person name="Wei J."/>
            <person name="Que T."/>
            <person name="Du C."/>
            <person name="Cheng J."/>
            <person name="Dai P."/>
            <person name="Han X."/>
            <person name="Huang E."/>
            <person name="Gao Y."/>
            <person name="Liu J."/>
            <person name="Shao H."/>
            <person name="Ye R."/>
            <person name="Li L."/>
            <person name="Wei W."/>
            <person name="Wang X."/>
            <person name="Wang C."/>
            <person name="Yang T."/>
            <person name="Huo Q."/>
            <person name="Li W."/>
            <person name="Guo W."/>
            <person name="Chen H."/>
            <person name="Zhou L."/>
            <person name="Ni X."/>
            <person name="Tian J."/>
            <person name="Zhou Y."/>
            <person name="Sheng Y."/>
            <person name="Liu T."/>
            <person name="Pan Y."/>
            <person name="Xia L."/>
            <person name="Li J."/>
            <person name="Zhao F."/>
            <person name="Cao W."/>
        </authorList>
    </citation>
    <scope>NUCLEOTIDE SEQUENCE</scope>
    <source>
        <strain evidence="1">Hyas-2018</strain>
    </source>
</reference>
<gene>
    <name evidence="1" type="ORF">HPB50_018976</name>
</gene>